<feature type="region of interest" description="Disordered" evidence="1">
    <location>
        <begin position="49"/>
        <end position="116"/>
    </location>
</feature>
<evidence type="ECO:0000256" key="2">
    <source>
        <dbReference type="SAM" id="SignalP"/>
    </source>
</evidence>
<dbReference type="Proteomes" id="UP001203297">
    <property type="component" value="Unassembled WGS sequence"/>
</dbReference>
<protein>
    <submittedName>
        <fullName evidence="3">Uncharacterized protein</fullName>
    </submittedName>
</protein>
<feature type="compositionally biased region" description="Low complexity" evidence="1">
    <location>
        <begin position="51"/>
        <end position="116"/>
    </location>
</feature>
<evidence type="ECO:0000313" key="4">
    <source>
        <dbReference type="Proteomes" id="UP001203297"/>
    </source>
</evidence>
<name>A0AAD4QKJ7_9AGAM</name>
<keyword evidence="2" id="KW-0732">Signal</keyword>
<dbReference type="AlphaFoldDB" id="A0AAD4QKJ7"/>
<accession>A0AAD4QKJ7</accession>
<sequence length="209" mass="21597">MVFSAILLFFSFLSFVSSQQLITTTDQAGNTIIEQITTNAFGQPLTQILQTLPPGTSSSSPSTSVTTSPTTTTSPATTTAATTTATTIATTTQGQQGPVGQPGSTPVTPGGPTPFVYTTTDAGGNYITVSATFTPTFPSTVPYTPKNSGTILQYSDWLSQIGNSTSDLNQPVASQASNPASRPGVNHDVLLGAVMVLTFSYVFLADVLL</sequence>
<feature type="signal peptide" evidence="2">
    <location>
        <begin position="1"/>
        <end position="18"/>
    </location>
</feature>
<organism evidence="3 4">
    <name type="scientific">Multifurca ochricompacta</name>
    <dbReference type="NCBI Taxonomy" id="376703"/>
    <lineage>
        <taxon>Eukaryota</taxon>
        <taxon>Fungi</taxon>
        <taxon>Dikarya</taxon>
        <taxon>Basidiomycota</taxon>
        <taxon>Agaricomycotina</taxon>
        <taxon>Agaricomycetes</taxon>
        <taxon>Russulales</taxon>
        <taxon>Russulaceae</taxon>
        <taxon>Multifurca</taxon>
    </lineage>
</organism>
<gene>
    <name evidence="3" type="ORF">B0F90DRAFT_1740911</name>
</gene>
<evidence type="ECO:0000313" key="3">
    <source>
        <dbReference type="EMBL" id="KAI0297304.1"/>
    </source>
</evidence>
<keyword evidence="4" id="KW-1185">Reference proteome</keyword>
<proteinExistence type="predicted"/>
<feature type="chain" id="PRO_5042248773" evidence="2">
    <location>
        <begin position="19"/>
        <end position="209"/>
    </location>
</feature>
<reference evidence="3" key="1">
    <citation type="journal article" date="2022" name="New Phytol.">
        <title>Evolutionary transition to the ectomycorrhizal habit in the genomes of a hyperdiverse lineage of mushroom-forming fungi.</title>
        <authorList>
            <person name="Looney B."/>
            <person name="Miyauchi S."/>
            <person name="Morin E."/>
            <person name="Drula E."/>
            <person name="Courty P.E."/>
            <person name="Kohler A."/>
            <person name="Kuo A."/>
            <person name="LaButti K."/>
            <person name="Pangilinan J."/>
            <person name="Lipzen A."/>
            <person name="Riley R."/>
            <person name="Andreopoulos W."/>
            <person name="He G."/>
            <person name="Johnson J."/>
            <person name="Nolan M."/>
            <person name="Tritt A."/>
            <person name="Barry K.W."/>
            <person name="Grigoriev I.V."/>
            <person name="Nagy L.G."/>
            <person name="Hibbett D."/>
            <person name="Henrissat B."/>
            <person name="Matheny P.B."/>
            <person name="Labbe J."/>
            <person name="Martin F.M."/>
        </authorList>
    </citation>
    <scope>NUCLEOTIDE SEQUENCE</scope>
    <source>
        <strain evidence="3">BPL690</strain>
    </source>
</reference>
<dbReference type="EMBL" id="WTXG01000039">
    <property type="protein sequence ID" value="KAI0297304.1"/>
    <property type="molecule type" value="Genomic_DNA"/>
</dbReference>
<evidence type="ECO:0000256" key="1">
    <source>
        <dbReference type="SAM" id="MobiDB-lite"/>
    </source>
</evidence>
<comment type="caution">
    <text evidence="3">The sequence shown here is derived from an EMBL/GenBank/DDBJ whole genome shotgun (WGS) entry which is preliminary data.</text>
</comment>